<dbReference type="EMBL" id="CP007739">
    <property type="protein sequence ID" value="AIE59839.1"/>
    <property type="molecule type" value="Genomic_DNA"/>
</dbReference>
<name>I3DU20_BACMM</name>
<dbReference type="KEGG" id="bmet:BMMGA3_07100"/>
<dbReference type="InterPro" id="IPR029063">
    <property type="entry name" value="SAM-dependent_MTases_sf"/>
</dbReference>
<feature type="domain" description="Methyltransferase" evidence="1">
    <location>
        <begin position="55"/>
        <end position="138"/>
    </location>
</feature>
<sequence>MKGANGMKEIFTKIYKKNLWGSSESVSGPGSSLTQTRPLIKQLPILIKQLQIKKVLDAPCGDFNWMKEIHQHIESYIGIDIVEELIDHNNKTYTTENVQFIHCDMTKDPLPKVDLILCRDCLVHFCIDDIRLAISNMKDSRSKYLLTTTFPNNKRNTDILTGGWRPLNLEMEPFHFPKPILLINEFRNKRNRTYMDKSLGLWELDTLSF</sequence>
<evidence type="ECO:0000313" key="3">
    <source>
        <dbReference type="Proteomes" id="UP000027602"/>
    </source>
</evidence>
<dbReference type="Proteomes" id="UP000027602">
    <property type="component" value="Chromosome"/>
</dbReference>
<organism evidence="2 3">
    <name type="scientific">Bacillus methanolicus (strain MGA3 / ATCC 53907)</name>
    <dbReference type="NCBI Taxonomy" id="796606"/>
    <lineage>
        <taxon>Bacteria</taxon>
        <taxon>Bacillati</taxon>
        <taxon>Bacillota</taxon>
        <taxon>Bacilli</taxon>
        <taxon>Bacillales</taxon>
        <taxon>Bacillaceae</taxon>
        <taxon>Bacillus</taxon>
    </lineage>
</organism>
<evidence type="ECO:0000259" key="1">
    <source>
        <dbReference type="Pfam" id="PF13649"/>
    </source>
</evidence>
<gene>
    <name evidence="2" type="ORF">BMMGA3_07100</name>
</gene>
<dbReference type="SUPFAM" id="SSF53335">
    <property type="entry name" value="S-adenosyl-L-methionine-dependent methyltransferases"/>
    <property type="match status" value="1"/>
</dbReference>
<dbReference type="STRING" id="796606.BMMGA3_07100"/>
<dbReference type="eggNOG" id="COG0438">
    <property type="taxonomic scope" value="Bacteria"/>
</dbReference>
<dbReference type="HOGENOM" id="CLU_073683_0_0_9"/>
<dbReference type="AlphaFoldDB" id="I3DU20"/>
<keyword evidence="3" id="KW-1185">Reference proteome</keyword>
<dbReference type="Gene3D" id="3.40.50.150">
    <property type="entry name" value="Vaccinia Virus protein VP39"/>
    <property type="match status" value="1"/>
</dbReference>
<accession>I3DU20</accession>
<protein>
    <recommendedName>
        <fullName evidence="1">Methyltransferase domain-containing protein</fullName>
    </recommendedName>
</protein>
<dbReference type="CDD" id="cd02440">
    <property type="entry name" value="AdoMet_MTases"/>
    <property type="match status" value="1"/>
</dbReference>
<dbReference type="InterPro" id="IPR041698">
    <property type="entry name" value="Methyltransf_25"/>
</dbReference>
<reference evidence="2 3" key="1">
    <citation type="journal article" date="2015" name="BMC Genomics">
        <title>Transcriptome analysis of thermophilic methylotrophic Bacillus methanolicus MGA3 using RNA-sequencing provides detailed insights into its previously uncharted transcriptional landscape.</title>
        <authorList>
            <person name="Irla M."/>
            <person name="Neshat A."/>
            <person name="Brautaset T."/>
            <person name="Ruckert C."/>
            <person name="Kalinowski J."/>
            <person name="Wendisch V.F."/>
        </authorList>
    </citation>
    <scope>NUCLEOTIDE SEQUENCE [LARGE SCALE GENOMIC DNA]</scope>
    <source>
        <strain evidence="3">MGA3 / ATCC 53907</strain>
    </source>
</reference>
<proteinExistence type="predicted"/>
<evidence type="ECO:0000313" key="2">
    <source>
        <dbReference type="EMBL" id="AIE59839.1"/>
    </source>
</evidence>
<dbReference type="Pfam" id="PF13649">
    <property type="entry name" value="Methyltransf_25"/>
    <property type="match status" value="1"/>
</dbReference>